<accession>A0AAE8N643</accession>
<protein>
    <submittedName>
        <fullName evidence="1">Uncharacterized protein</fullName>
    </submittedName>
</protein>
<name>A0AAE8N643_9PEZI</name>
<sequence>MNQPDAAARFNRVRQQVRLQFQYIEEDVPRATGLAAWWDLFTEDYFALVGERARAWANDVTLAAAAPFEQARQDGRSLAIFGHVVGALEEMLRGVGALRVPGDDTMPLPQPPGGGF</sequence>
<organism evidence="1 2">
    <name type="scientific">Cephalotrichum gorgonifer</name>
    <dbReference type="NCBI Taxonomy" id="2041049"/>
    <lineage>
        <taxon>Eukaryota</taxon>
        <taxon>Fungi</taxon>
        <taxon>Dikarya</taxon>
        <taxon>Ascomycota</taxon>
        <taxon>Pezizomycotina</taxon>
        <taxon>Sordariomycetes</taxon>
        <taxon>Hypocreomycetidae</taxon>
        <taxon>Microascales</taxon>
        <taxon>Microascaceae</taxon>
        <taxon>Cephalotrichum</taxon>
    </lineage>
</organism>
<keyword evidence="2" id="KW-1185">Reference proteome</keyword>
<evidence type="ECO:0000313" key="2">
    <source>
        <dbReference type="Proteomes" id="UP001187682"/>
    </source>
</evidence>
<comment type="caution">
    <text evidence="1">The sequence shown here is derived from an EMBL/GenBank/DDBJ whole genome shotgun (WGS) entry which is preliminary data.</text>
</comment>
<dbReference type="Proteomes" id="UP001187682">
    <property type="component" value="Unassembled WGS sequence"/>
</dbReference>
<proteinExistence type="predicted"/>
<dbReference type="AlphaFoldDB" id="A0AAE8N643"/>
<dbReference type="EMBL" id="ONZQ02000018">
    <property type="protein sequence ID" value="SPO06965.1"/>
    <property type="molecule type" value="Genomic_DNA"/>
</dbReference>
<reference evidence="1" key="1">
    <citation type="submission" date="2018-03" db="EMBL/GenBank/DDBJ databases">
        <authorList>
            <person name="Guldener U."/>
        </authorList>
    </citation>
    <scope>NUCLEOTIDE SEQUENCE</scope>
</reference>
<evidence type="ECO:0000313" key="1">
    <source>
        <dbReference type="EMBL" id="SPO06965.1"/>
    </source>
</evidence>
<gene>
    <name evidence="1" type="ORF">DNG_09659</name>
</gene>